<reference evidence="2" key="2">
    <citation type="submission" date="2015-01" db="EMBL/GenBank/DDBJ databases">
        <title>Evolutionary Origins and Diversification of the Mycorrhizal Mutualists.</title>
        <authorList>
            <consortium name="DOE Joint Genome Institute"/>
            <consortium name="Mycorrhizal Genomics Consortium"/>
            <person name="Kohler A."/>
            <person name="Kuo A."/>
            <person name="Nagy L.G."/>
            <person name="Floudas D."/>
            <person name="Copeland A."/>
            <person name="Barry K.W."/>
            <person name="Cichocki N."/>
            <person name="Veneault-Fourrey C."/>
            <person name="LaButti K."/>
            <person name="Lindquist E.A."/>
            <person name="Lipzen A."/>
            <person name="Lundell T."/>
            <person name="Morin E."/>
            <person name="Murat C."/>
            <person name="Riley R."/>
            <person name="Ohm R."/>
            <person name="Sun H."/>
            <person name="Tunlid A."/>
            <person name="Henrissat B."/>
            <person name="Grigoriev I.V."/>
            <person name="Hibbett D.S."/>
            <person name="Martin F."/>
        </authorList>
    </citation>
    <scope>NUCLEOTIDE SEQUENCE [LARGE SCALE GENOMIC DNA]</scope>
    <source>
        <strain evidence="2">441</strain>
    </source>
</reference>
<gene>
    <name evidence="1" type="ORF">PISMIDRAFT_181949</name>
</gene>
<accession>A0A0C9YPR9</accession>
<name>A0A0C9YPR9_9AGAM</name>
<evidence type="ECO:0000313" key="1">
    <source>
        <dbReference type="EMBL" id="KIK18616.1"/>
    </source>
</evidence>
<organism evidence="1 2">
    <name type="scientific">Pisolithus microcarpus 441</name>
    <dbReference type="NCBI Taxonomy" id="765257"/>
    <lineage>
        <taxon>Eukaryota</taxon>
        <taxon>Fungi</taxon>
        <taxon>Dikarya</taxon>
        <taxon>Basidiomycota</taxon>
        <taxon>Agaricomycotina</taxon>
        <taxon>Agaricomycetes</taxon>
        <taxon>Agaricomycetidae</taxon>
        <taxon>Boletales</taxon>
        <taxon>Sclerodermatineae</taxon>
        <taxon>Pisolithaceae</taxon>
        <taxon>Pisolithus</taxon>
    </lineage>
</organism>
<dbReference type="HOGENOM" id="CLU_2723125_0_0_1"/>
<reference evidence="1 2" key="1">
    <citation type="submission" date="2014-04" db="EMBL/GenBank/DDBJ databases">
        <authorList>
            <consortium name="DOE Joint Genome Institute"/>
            <person name="Kuo A."/>
            <person name="Kohler A."/>
            <person name="Costa M.D."/>
            <person name="Nagy L.G."/>
            <person name="Floudas D."/>
            <person name="Copeland A."/>
            <person name="Barry K.W."/>
            <person name="Cichocki N."/>
            <person name="Veneault-Fourrey C."/>
            <person name="LaButti K."/>
            <person name="Lindquist E.A."/>
            <person name="Lipzen A."/>
            <person name="Lundell T."/>
            <person name="Morin E."/>
            <person name="Murat C."/>
            <person name="Sun H."/>
            <person name="Tunlid A."/>
            <person name="Henrissat B."/>
            <person name="Grigoriev I.V."/>
            <person name="Hibbett D.S."/>
            <person name="Martin F."/>
            <person name="Nordberg H.P."/>
            <person name="Cantor M.N."/>
            <person name="Hua S.X."/>
        </authorList>
    </citation>
    <scope>NUCLEOTIDE SEQUENCE [LARGE SCALE GENOMIC DNA]</scope>
    <source>
        <strain evidence="1 2">441</strain>
    </source>
</reference>
<proteinExistence type="predicted"/>
<protein>
    <submittedName>
        <fullName evidence="1">Uncharacterized protein</fullName>
    </submittedName>
</protein>
<sequence length="72" mass="7881">MAFDVVVSAFALPLPSACRSVGGKEIVIPRHTHRIIGRDKTCGTILCGTFARCIWNMCKTCKSLQVEARGRC</sequence>
<dbReference type="EMBL" id="KN833801">
    <property type="protein sequence ID" value="KIK18616.1"/>
    <property type="molecule type" value="Genomic_DNA"/>
</dbReference>
<dbReference type="Proteomes" id="UP000054018">
    <property type="component" value="Unassembled WGS sequence"/>
</dbReference>
<dbReference type="AlphaFoldDB" id="A0A0C9YPR9"/>
<evidence type="ECO:0000313" key="2">
    <source>
        <dbReference type="Proteomes" id="UP000054018"/>
    </source>
</evidence>
<keyword evidence="2" id="KW-1185">Reference proteome</keyword>